<dbReference type="HOGENOM" id="CLU_2616271_0_0_7"/>
<gene>
    <name evidence="2" type="ORF">Dret_2533</name>
</gene>
<name>C8X5W4_DESRD</name>
<dbReference type="KEGG" id="drt:Dret_2533"/>
<dbReference type="Proteomes" id="UP000001052">
    <property type="component" value="Plasmid pDRET01"/>
</dbReference>
<evidence type="ECO:0000256" key="1">
    <source>
        <dbReference type="SAM" id="MobiDB-lite"/>
    </source>
</evidence>
<evidence type="ECO:0000313" key="2">
    <source>
        <dbReference type="EMBL" id="ACV69811.1"/>
    </source>
</evidence>
<organism evidence="2 3">
    <name type="scientific">Desulfohalobium retbaense (strain ATCC 49708 / DSM 5692 / JCM 16813 / HR100)</name>
    <dbReference type="NCBI Taxonomy" id="485915"/>
    <lineage>
        <taxon>Bacteria</taxon>
        <taxon>Pseudomonadati</taxon>
        <taxon>Thermodesulfobacteriota</taxon>
        <taxon>Desulfovibrionia</taxon>
        <taxon>Desulfovibrionales</taxon>
        <taxon>Desulfohalobiaceae</taxon>
        <taxon>Desulfohalobium</taxon>
    </lineage>
</organism>
<feature type="region of interest" description="Disordered" evidence="1">
    <location>
        <begin position="1"/>
        <end position="20"/>
    </location>
</feature>
<dbReference type="AlphaFoldDB" id="C8X5W4"/>
<protein>
    <submittedName>
        <fullName evidence="2">Uncharacterized protein</fullName>
    </submittedName>
</protein>
<sequence length="78" mass="8902">MPLSQISVQQNCNPDHLSATNDMDTLREALAVLVDEERPIQERFLEAINMAYGLSGNRQNIRFQSTSQSKKNSYYQPV</sequence>
<evidence type="ECO:0000313" key="3">
    <source>
        <dbReference type="Proteomes" id="UP000001052"/>
    </source>
</evidence>
<dbReference type="EMBL" id="CP001735">
    <property type="protein sequence ID" value="ACV69811.1"/>
    <property type="molecule type" value="Genomic_DNA"/>
</dbReference>
<keyword evidence="3" id="KW-1185">Reference proteome</keyword>
<geneLocation type="plasmid" evidence="2 3">
    <name>pDRET01</name>
</geneLocation>
<reference evidence="2 3" key="1">
    <citation type="journal article" date="2010" name="Stand. Genomic Sci.">
        <title>Complete genome sequence of Desulfohalobium retbaense type strain (HR(100)).</title>
        <authorList>
            <person name="Spring S."/>
            <person name="Nolan M."/>
            <person name="Lapidus A."/>
            <person name="Glavina Del Rio T."/>
            <person name="Copeland A."/>
            <person name="Tice H."/>
            <person name="Cheng J.F."/>
            <person name="Lucas S."/>
            <person name="Land M."/>
            <person name="Chen F."/>
            <person name="Bruce D."/>
            <person name="Goodwin L."/>
            <person name="Pitluck S."/>
            <person name="Ivanova N."/>
            <person name="Mavromatis K."/>
            <person name="Mikhailova N."/>
            <person name="Pati A."/>
            <person name="Chen A."/>
            <person name="Palaniappan K."/>
            <person name="Hauser L."/>
            <person name="Chang Y.J."/>
            <person name="Jeffries C.D."/>
            <person name="Munk C."/>
            <person name="Kiss H."/>
            <person name="Chain P."/>
            <person name="Han C."/>
            <person name="Brettin T."/>
            <person name="Detter J.C."/>
            <person name="Schuler E."/>
            <person name="Goker M."/>
            <person name="Rohde M."/>
            <person name="Bristow J."/>
            <person name="Eisen J.A."/>
            <person name="Markowitz V."/>
            <person name="Hugenholtz P."/>
            <person name="Kyrpides N.C."/>
            <person name="Klenk H.P."/>
        </authorList>
    </citation>
    <scope>NUCLEOTIDE SEQUENCE [LARGE SCALE GENOMIC DNA]</scope>
    <source>
        <strain evidence="2 3">DSM 5692</strain>
        <plasmid evidence="3">Plasmid pDRET01</plasmid>
    </source>
</reference>
<keyword evidence="2" id="KW-0614">Plasmid</keyword>
<accession>C8X5W4</accession>
<proteinExistence type="predicted"/>